<organism evidence="1 2">
    <name type="scientific">Bacillus phage SIOphi</name>
    <dbReference type="NCBI Taxonomy" id="1285382"/>
    <lineage>
        <taxon>Viruses</taxon>
        <taxon>Duplodnaviria</taxon>
        <taxon>Heunggongvirae</taxon>
        <taxon>Uroviricota</taxon>
        <taxon>Caudoviricetes</taxon>
        <taxon>Herelleviridae</taxon>
        <taxon>Bastillevirinae</taxon>
        <taxon>Siophivirus</taxon>
        <taxon>Siophivirus SIOphi</taxon>
    </lineage>
</organism>
<dbReference type="EMBL" id="KC699836">
    <property type="protein sequence ID" value="AGK86956.1"/>
    <property type="molecule type" value="Genomic_DNA"/>
</dbReference>
<dbReference type="Proteomes" id="UP000258501">
    <property type="component" value="Segment"/>
</dbReference>
<dbReference type="OrthoDB" id="10477at10239"/>
<evidence type="ECO:0000313" key="1">
    <source>
        <dbReference type="EMBL" id="AGK86956.1"/>
    </source>
</evidence>
<name>R4JGP5_9CAUD</name>
<evidence type="ECO:0000313" key="2">
    <source>
        <dbReference type="Proteomes" id="UP000258501"/>
    </source>
</evidence>
<proteinExistence type="predicted"/>
<keyword evidence="2" id="KW-1185">Reference proteome</keyword>
<reference evidence="1 2" key="1">
    <citation type="submission" date="2013-02" db="EMBL/GenBank/DDBJ databases">
        <authorList>
            <person name="Lukaszewicz M."/>
            <person name="Biegalska A."/>
            <person name="Krasowska A."/>
        </authorList>
    </citation>
    <scope>NUCLEOTIDE SEQUENCE [LARGE SCALE GENOMIC DNA]</scope>
</reference>
<gene>
    <name evidence="1" type="ORF">SIOphi_00740</name>
</gene>
<accession>R4JGP5</accession>
<sequence length="289" mass="32622">MNIGGNTLKDCSLTKLKNLLSDKEVYGISYTNSFFSRRYLCRSHVLSDKVDVENKTVRLGFTTRLEEVGMMEIENTLDVLEKYKAGDAPGFTPEGLLDDGETNNMPLELVSVTRYLYSLDLLLIMENPQLTYQDFTIAGEKFTLVNINHQLGEDEEGPEFEQTVSLLFAEPNGLSIFSHFYNKKLSVRDTKLLLDLIVDENITGRAIRWVKVESSSGVHSVIFPYDELISAYTTTEGNYVFGSGTGYVTLPREEFNSYRAECIPQSNGAYEIELKSSKNAGNTIRIFME</sequence>
<protein>
    <submittedName>
        <fullName evidence="1">Uncharacterized protein</fullName>
    </submittedName>
</protein>